<evidence type="ECO:0000259" key="3">
    <source>
        <dbReference type="PROSITE" id="PS50006"/>
    </source>
</evidence>
<evidence type="ECO:0000313" key="5">
    <source>
        <dbReference type="Proteomes" id="UP000228758"/>
    </source>
</evidence>
<dbReference type="PROSITE" id="PS50006">
    <property type="entry name" value="FHA_DOMAIN"/>
    <property type="match status" value="1"/>
</dbReference>
<feature type="compositionally biased region" description="Low complexity" evidence="2">
    <location>
        <begin position="133"/>
        <end position="185"/>
    </location>
</feature>
<feature type="region of interest" description="Disordered" evidence="2">
    <location>
        <begin position="116"/>
        <end position="217"/>
    </location>
</feature>
<dbReference type="EMBL" id="PGFF01000001">
    <property type="protein sequence ID" value="PJJ71671.1"/>
    <property type="molecule type" value="Genomic_DNA"/>
</dbReference>
<dbReference type="InterPro" id="IPR008984">
    <property type="entry name" value="SMAD_FHA_dom_sf"/>
</dbReference>
<dbReference type="Pfam" id="PF00498">
    <property type="entry name" value="FHA"/>
    <property type="match status" value="1"/>
</dbReference>
<evidence type="ECO:0000256" key="2">
    <source>
        <dbReference type="SAM" id="MobiDB-lite"/>
    </source>
</evidence>
<dbReference type="InterPro" id="IPR000253">
    <property type="entry name" value="FHA_dom"/>
</dbReference>
<dbReference type="Gene3D" id="2.60.200.20">
    <property type="match status" value="1"/>
</dbReference>
<dbReference type="OrthoDB" id="5485098at2"/>
<proteinExistence type="predicted"/>
<protein>
    <submittedName>
        <fullName evidence="4">FHA domain-containing protein</fullName>
    </submittedName>
</protein>
<feature type="compositionally biased region" description="Low complexity" evidence="2">
    <location>
        <begin position="200"/>
        <end position="216"/>
    </location>
</feature>
<keyword evidence="5" id="KW-1185">Reference proteome</keyword>
<evidence type="ECO:0000313" key="4">
    <source>
        <dbReference type="EMBL" id="PJJ71671.1"/>
    </source>
</evidence>
<accession>A0A2M9CID5</accession>
<dbReference type="CDD" id="cd00060">
    <property type="entry name" value="FHA"/>
    <property type="match status" value="1"/>
</dbReference>
<comment type="caution">
    <text evidence="4">The sequence shown here is derived from an EMBL/GenBank/DDBJ whole genome shotgun (WGS) entry which is preliminary data.</text>
</comment>
<gene>
    <name evidence="4" type="ORF">CLV46_1224</name>
</gene>
<feature type="domain" description="FHA" evidence="3">
    <location>
        <begin position="287"/>
        <end position="343"/>
    </location>
</feature>
<dbReference type="RefSeq" id="WP_100363946.1">
    <property type="nucleotide sequence ID" value="NZ_PGFF01000001.1"/>
</dbReference>
<dbReference type="SUPFAM" id="SSF49879">
    <property type="entry name" value="SMAD/FHA domain"/>
    <property type="match status" value="1"/>
</dbReference>
<feature type="region of interest" description="Disordered" evidence="2">
    <location>
        <begin position="293"/>
        <end position="312"/>
    </location>
</feature>
<evidence type="ECO:0000256" key="1">
    <source>
        <dbReference type="ARBA" id="ARBA00022553"/>
    </source>
</evidence>
<dbReference type="AlphaFoldDB" id="A0A2M9CID5"/>
<keyword evidence="1" id="KW-0597">Phosphoprotein</keyword>
<name>A0A2M9CID5_9MICO</name>
<organism evidence="4 5">
    <name type="scientific">Diaminobutyricimonas aerilata</name>
    <dbReference type="NCBI Taxonomy" id="1162967"/>
    <lineage>
        <taxon>Bacteria</taxon>
        <taxon>Bacillati</taxon>
        <taxon>Actinomycetota</taxon>
        <taxon>Actinomycetes</taxon>
        <taxon>Micrococcales</taxon>
        <taxon>Microbacteriaceae</taxon>
        <taxon>Diaminobutyricimonas</taxon>
    </lineage>
</organism>
<sequence>MVLQYSPSDPAAWRAIVTDTALLVLDPAADGALLPDLAGRLEQEGAFQAVLDRLVAGGVSTAPSFALLSWGGGESLGDLRVLVRGAVALTITSAQGDSRLSGEGVTTWSEQFVPGTTGVTVSTPGGDWALGGASTPAPTAVATSAPSAAPEPRTAPAASEPTPVAATPQPKATAAAPEPTPAAAAPAPPAFPTPVPAEAPQPTARPATAPTPVVEPGELDSEATMVPSAIPDADGDHDGHTVMSSDIRAMRAGRPRASDTASPAAPKDVAFSLELPTGRREPLSSAVVVGRAPSAGRSTGADAPRLVTLGGDDQDISRTHARVAVEGGTVVVTDLHSRNGTMVVLPGKGPQRLRAGEPTAVITGTVIDLGSGVTLTVREG</sequence>
<reference evidence="4 5" key="1">
    <citation type="submission" date="2017-11" db="EMBL/GenBank/DDBJ databases">
        <title>Genomic Encyclopedia of Archaeal and Bacterial Type Strains, Phase II (KMG-II): From Individual Species to Whole Genera.</title>
        <authorList>
            <person name="Goeker M."/>
        </authorList>
    </citation>
    <scope>NUCLEOTIDE SEQUENCE [LARGE SCALE GENOMIC DNA]</scope>
    <source>
        <strain evidence="4 5">DSM 27393</strain>
    </source>
</reference>
<dbReference type="Proteomes" id="UP000228758">
    <property type="component" value="Unassembled WGS sequence"/>
</dbReference>
<feature type="compositionally biased region" description="Pro residues" evidence="2">
    <location>
        <begin position="186"/>
        <end position="199"/>
    </location>
</feature>
<feature type="compositionally biased region" description="Low complexity" evidence="2">
    <location>
        <begin position="116"/>
        <end position="126"/>
    </location>
</feature>